<dbReference type="EMBL" id="JAPRAY010000003">
    <property type="protein sequence ID" value="MCZ0666579.1"/>
    <property type="molecule type" value="Genomic_DNA"/>
</dbReference>
<gene>
    <name evidence="1" type="ORF">OZZ17_03385</name>
</gene>
<evidence type="ECO:0000313" key="1">
    <source>
        <dbReference type="EMBL" id="MCZ0666579.1"/>
    </source>
</evidence>
<comment type="caution">
    <text evidence="1">The sequence shown here is derived from an EMBL/GenBank/DDBJ whole genome shotgun (WGS) entry which is preliminary data.</text>
</comment>
<organism evidence="1 2">
    <name type="scientific">Mediterraneibacter gnavus</name>
    <name type="common">Ruminococcus gnavus</name>
    <dbReference type="NCBI Taxonomy" id="33038"/>
    <lineage>
        <taxon>Bacteria</taxon>
        <taxon>Bacillati</taxon>
        <taxon>Bacillota</taxon>
        <taxon>Clostridia</taxon>
        <taxon>Lachnospirales</taxon>
        <taxon>Lachnospiraceae</taxon>
        <taxon>Mediterraneibacter</taxon>
    </lineage>
</organism>
<dbReference type="Proteomes" id="UP001079535">
    <property type="component" value="Unassembled WGS sequence"/>
</dbReference>
<protein>
    <submittedName>
        <fullName evidence="1">Uncharacterized protein</fullName>
    </submittedName>
</protein>
<dbReference type="RefSeq" id="WP_268803377.1">
    <property type="nucleotide sequence ID" value="NZ_JAPRAY010000003.1"/>
</dbReference>
<proteinExistence type="predicted"/>
<accession>A0A9Q4EXV4</accession>
<evidence type="ECO:0000313" key="2">
    <source>
        <dbReference type="Proteomes" id="UP001079535"/>
    </source>
</evidence>
<reference evidence="1" key="1">
    <citation type="submission" date="2022-11" db="EMBL/GenBank/DDBJ databases">
        <title>Temperate bacteriophages infecting mucin-degrading bacterium Ruminococcus gnavus from the human gut.</title>
        <authorList>
            <person name="Buttimer C."/>
        </authorList>
    </citation>
    <scope>NUCLEOTIDE SEQUENCE</scope>
    <source>
        <strain evidence="1">CCUG 49994</strain>
    </source>
</reference>
<sequence length="89" mass="10728">MVKYRPHRGMLSESIDGAKEFDTIDQMYDYILNDWNTGYDFFDREDLSISEDFGRDERINWKELRYVCTKRFGKDIYDVPQCIGYCSIE</sequence>
<dbReference type="AlphaFoldDB" id="A0A9Q4EXV4"/>
<name>A0A9Q4EXV4_MEDGN</name>